<dbReference type="AlphaFoldDB" id="A0AAW0CHA0"/>
<proteinExistence type="predicted"/>
<evidence type="ECO:0000313" key="2">
    <source>
        <dbReference type="EMBL" id="KAK7038259.1"/>
    </source>
</evidence>
<dbReference type="EMBL" id="JAWWNJ010000017">
    <property type="protein sequence ID" value="KAK7038259.1"/>
    <property type="molecule type" value="Genomic_DNA"/>
</dbReference>
<evidence type="ECO:0000313" key="3">
    <source>
        <dbReference type="Proteomes" id="UP001362999"/>
    </source>
</evidence>
<organism evidence="2 3">
    <name type="scientific">Favolaschia claudopus</name>
    <dbReference type="NCBI Taxonomy" id="2862362"/>
    <lineage>
        <taxon>Eukaryota</taxon>
        <taxon>Fungi</taxon>
        <taxon>Dikarya</taxon>
        <taxon>Basidiomycota</taxon>
        <taxon>Agaricomycotina</taxon>
        <taxon>Agaricomycetes</taxon>
        <taxon>Agaricomycetidae</taxon>
        <taxon>Agaricales</taxon>
        <taxon>Marasmiineae</taxon>
        <taxon>Mycenaceae</taxon>
        <taxon>Favolaschia</taxon>
    </lineage>
</organism>
<keyword evidence="3" id="KW-1185">Reference proteome</keyword>
<protein>
    <submittedName>
        <fullName evidence="2">Uncharacterized protein</fullName>
    </submittedName>
</protein>
<name>A0AAW0CHA0_9AGAR</name>
<comment type="caution">
    <text evidence="2">The sequence shown here is derived from an EMBL/GenBank/DDBJ whole genome shotgun (WGS) entry which is preliminary data.</text>
</comment>
<gene>
    <name evidence="2" type="ORF">R3P38DRAFT_2905318</name>
</gene>
<reference evidence="2 3" key="1">
    <citation type="journal article" date="2024" name="J Genomics">
        <title>Draft genome sequencing and assembly of Favolaschia claudopus CIRM-BRFM 2984 isolated from oak limbs.</title>
        <authorList>
            <person name="Navarro D."/>
            <person name="Drula E."/>
            <person name="Chaduli D."/>
            <person name="Cazenave R."/>
            <person name="Ahrendt S."/>
            <person name="Wang J."/>
            <person name="Lipzen A."/>
            <person name="Daum C."/>
            <person name="Barry K."/>
            <person name="Grigoriev I.V."/>
            <person name="Favel A."/>
            <person name="Rosso M.N."/>
            <person name="Martin F."/>
        </authorList>
    </citation>
    <scope>NUCLEOTIDE SEQUENCE [LARGE SCALE GENOMIC DNA]</scope>
    <source>
        <strain evidence="2 3">CIRM-BRFM 2984</strain>
    </source>
</reference>
<evidence type="ECO:0000256" key="1">
    <source>
        <dbReference type="SAM" id="MobiDB-lite"/>
    </source>
</evidence>
<feature type="region of interest" description="Disordered" evidence="1">
    <location>
        <begin position="1"/>
        <end position="23"/>
    </location>
</feature>
<sequence>MNALPPPQDTRKLHKGRILSSSTPLTMPCARLPHMQSHKASLLKHVLLKRARSQHGQPPRLADLEDTSHCSIELENQDHEVAGNRQPYTAARRRRTQLPGAQRVIRTRIEEIKQHMQSLYLNARFLRNAAVLRRCPVPYDSNPKAYFSRQLRSLVLYHDRHISDWETELQTLLTAIGAPSWNKAYWRNNLNLVFDSILVVIEAM</sequence>
<accession>A0AAW0CHA0</accession>
<dbReference type="Proteomes" id="UP001362999">
    <property type="component" value="Unassembled WGS sequence"/>
</dbReference>